<keyword evidence="3" id="KW-1185">Reference proteome</keyword>
<evidence type="ECO:0000313" key="4">
    <source>
        <dbReference type="WBParaSite" id="PDA_v2.g28207.t1"/>
    </source>
</evidence>
<reference evidence="4" key="1">
    <citation type="submission" date="2022-11" db="UniProtKB">
        <authorList>
            <consortium name="WormBaseParasite"/>
        </authorList>
    </citation>
    <scope>IDENTIFICATION</scope>
</reference>
<accession>A0A914QLI3</accession>
<feature type="compositionally biased region" description="Basic and acidic residues" evidence="1">
    <location>
        <begin position="109"/>
        <end position="120"/>
    </location>
</feature>
<evidence type="ECO:0000256" key="1">
    <source>
        <dbReference type="SAM" id="MobiDB-lite"/>
    </source>
</evidence>
<dbReference type="AlphaFoldDB" id="A0A914QLI3"/>
<keyword evidence="2" id="KW-0732">Signal</keyword>
<feature type="chain" id="PRO_5037363830" evidence="2">
    <location>
        <begin position="20"/>
        <end position="120"/>
    </location>
</feature>
<sequence length="120" mass="13010">MKYLFVFTFVLAFIYTINCADSLGAEHPQKDHDKIISEILRVKRSKSGGGAEIGRNVGENIGRMTEDISDSLSPALQKMLKAASDGTKGIGDSFKSLKPSSRKGGNDPMKSEKSKISSQN</sequence>
<dbReference type="WBParaSite" id="PDA_v2.g28207.t1">
    <property type="protein sequence ID" value="PDA_v2.g28207.t1"/>
    <property type="gene ID" value="PDA_v2.g28207"/>
</dbReference>
<evidence type="ECO:0000313" key="3">
    <source>
        <dbReference type="Proteomes" id="UP000887578"/>
    </source>
</evidence>
<feature type="signal peptide" evidence="2">
    <location>
        <begin position="1"/>
        <end position="19"/>
    </location>
</feature>
<evidence type="ECO:0000256" key="2">
    <source>
        <dbReference type="SAM" id="SignalP"/>
    </source>
</evidence>
<dbReference type="Proteomes" id="UP000887578">
    <property type="component" value="Unplaced"/>
</dbReference>
<organism evidence="3 4">
    <name type="scientific">Panagrolaimus davidi</name>
    <dbReference type="NCBI Taxonomy" id="227884"/>
    <lineage>
        <taxon>Eukaryota</taxon>
        <taxon>Metazoa</taxon>
        <taxon>Ecdysozoa</taxon>
        <taxon>Nematoda</taxon>
        <taxon>Chromadorea</taxon>
        <taxon>Rhabditida</taxon>
        <taxon>Tylenchina</taxon>
        <taxon>Panagrolaimomorpha</taxon>
        <taxon>Panagrolaimoidea</taxon>
        <taxon>Panagrolaimidae</taxon>
        <taxon>Panagrolaimus</taxon>
    </lineage>
</organism>
<protein>
    <submittedName>
        <fullName evidence="4">Uncharacterized protein</fullName>
    </submittedName>
</protein>
<proteinExistence type="predicted"/>
<feature type="region of interest" description="Disordered" evidence="1">
    <location>
        <begin position="83"/>
        <end position="120"/>
    </location>
</feature>
<name>A0A914QLI3_9BILA</name>